<dbReference type="OrthoDB" id="10359966at2759"/>
<comment type="caution">
    <text evidence="1">The sequence shown here is derived from an EMBL/GenBank/DDBJ whole genome shotgun (WGS) entry which is preliminary data.</text>
</comment>
<sequence>MCYVLWMLGDYWNEATKTGGQSKWGLETDWTVVKFEEFMNYPPNELTFNDPATKMI</sequence>
<feature type="non-terminal residue" evidence="1">
    <location>
        <position position="56"/>
    </location>
</feature>
<name>A0A9N9CKM9_9GLOM</name>
<dbReference type="AlphaFoldDB" id="A0A9N9CKM9"/>
<evidence type="ECO:0000313" key="1">
    <source>
        <dbReference type="EMBL" id="CAG8602335.1"/>
    </source>
</evidence>
<gene>
    <name evidence="1" type="ORF">AMORRO_LOCUS7837</name>
</gene>
<organism evidence="1 2">
    <name type="scientific">Acaulospora morrowiae</name>
    <dbReference type="NCBI Taxonomy" id="94023"/>
    <lineage>
        <taxon>Eukaryota</taxon>
        <taxon>Fungi</taxon>
        <taxon>Fungi incertae sedis</taxon>
        <taxon>Mucoromycota</taxon>
        <taxon>Glomeromycotina</taxon>
        <taxon>Glomeromycetes</taxon>
        <taxon>Diversisporales</taxon>
        <taxon>Acaulosporaceae</taxon>
        <taxon>Acaulospora</taxon>
    </lineage>
</organism>
<reference evidence="1" key="1">
    <citation type="submission" date="2021-06" db="EMBL/GenBank/DDBJ databases">
        <authorList>
            <person name="Kallberg Y."/>
            <person name="Tangrot J."/>
            <person name="Rosling A."/>
        </authorList>
    </citation>
    <scope>NUCLEOTIDE SEQUENCE</scope>
    <source>
        <strain evidence="1">CL551</strain>
    </source>
</reference>
<protein>
    <submittedName>
        <fullName evidence="1">11509_t:CDS:1</fullName>
    </submittedName>
</protein>
<dbReference type="EMBL" id="CAJVPV010006268">
    <property type="protein sequence ID" value="CAG8602335.1"/>
    <property type="molecule type" value="Genomic_DNA"/>
</dbReference>
<proteinExistence type="predicted"/>
<evidence type="ECO:0000313" key="2">
    <source>
        <dbReference type="Proteomes" id="UP000789342"/>
    </source>
</evidence>
<keyword evidence="2" id="KW-1185">Reference proteome</keyword>
<accession>A0A9N9CKM9</accession>
<dbReference type="Proteomes" id="UP000789342">
    <property type="component" value="Unassembled WGS sequence"/>
</dbReference>